<organism evidence="4 5">
    <name type="scientific">Kordiimonas pumila</name>
    <dbReference type="NCBI Taxonomy" id="2161677"/>
    <lineage>
        <taxon>Bacteria</taxon>
        <taxon>Pseudomonadati</taxon>
        <taxon>Pseudomonadota</taxon>
        <taxon>Alphaproteobacteria</taxon>
        <taxon>Kordiimonadales</taxon>
        <taxon>Kordiimonadaceae</taxon>
        <taxon>Kordiimonas</taxon>
    </lineage>
</organism>
<dbReference type="GO" id="GO:0016787">
    <property type="term" value="F:hydrolase activity"/>
    <property type="evidence" value="ECO:0007669"/>
    <property type="project" value="UniProtKB-KW"/>
</dbReference>
<dbReference type="PANTHER" id="PTHR10000:SF8">
    <property type="entry name" value="HAD SUPERFAMILY HYDROLASE-LIKE, TYPE 3"/>
    <property type="match status" value="1"/>
</dbReference>
<evidence type="ECO:0000313" key="4">
    <source>
        <dbReference type="EMBL" id="MFC3052888.1"/>
    </source>
</evidence>
<evidence type="ECO:0000313" key="5">
    <source>
        <dbReference type="Proteomes" id="UP001595444"/>
    </source>
</evidence>
<dbReference type="SFLD" id="SFLDS00003">
    <property type="entry name" value="Haloacid_Dehalogenase"/>
    <property type="match status" value="1"/>
</dbReference>
<dbReference type="EMBL" id="JBHRSL010000010">
    <property type="protein sequence ID" value="MFC3052888.1"/>
    <property type="molecule type" value="Genomic_DNA"/>
</dbReference>
<sequence>MTDPANPVNYDRMTVPLVIFSDLDGTLLDHETYGFEAAKPAFEILKARGIPLVLASSKTAVEIATLREKMGFTHCPAIIENGSGLLPAGPFDTKSIDQTVYKKLRNTVQALPPHLRRLYQGFGDWTVAEITAKTGLPTHEAQQASKRQFSEPGLWSGTEKELASFIQHLTNHNISARHGGRFLTLSYGGTKGVKMGQILDRYTTDTTRPPSLALGDAPNDIEMLEAADIGVIIKNPHGTKIAPLQGEQTGTIRRSDKPGPEGWAYSVLSILHEMNLYSYKA</sequence>
<protein>
    <submittedName>
        <fullName evidence="4">HAD-IIB family hydrolase</fullName>
    </submittedName>
</protein>
<dbReference type="SUPFAM" id="SSF56784">
    <property type="entry name" value="HAD-like"/>
    <property type="match status" value="1"/>
</dbReference>
<dbReference type="SFLD" id="SFLDG01142">
    <property type="entry name" value="C2.B.2:_Mannosyl-3-phosphoglyc"/>
    <property type="match status" value="1"/>
</dbReference>
<accession>A0ABV7D7A2</accession>
<dbReference type="Pfam" id="PF08282">
    <property type="entry name" value="Hydrolase_3"/>
    <property type="match status" value="1"/>
</dbReference>
<evidence type="ECO:0000256" key="2">
    <source>
        <dbReference type="ARBA" id="ARBA00022801"/>
    </source>
</evidence>
<dbReference type="Proteomes" id="UP001595444">
    <property type="component" value="Unassembled WGS sequence"/>
</dbReference>
<dbReference type="NCBIfam" id="TIGR01484">
    <property type="entry name" value="HAD-SF-IIB"/>
    <property type="match status" value="1"/>
</dbReference>
<dbReference type="InterPro" id="IPR023214">
    <property type="entry name" value="HAD_sf"/>
</dbReference>
<keyword evidence="1" id="KW-0479">Metal-binding</keyword>
<dbReference type="InterPro" id="IPR036412">
    <property type="entry name" value="HAD-like_sf"/>
</dbReference>
<evidence type="ECO:0000256" key="1">
    <source>
        <dbReference type="ARBA" id="ARBA00022723"/>
    </source>
</evidence>
<dbReference type="PANTHER" id="PTHR10000">
    <property type="entry name" value="PHOSPHOSERINE PHOSPHATASE"/>
    <property type="match status" value="1"/>
</dbReference>
<dbReference type="NCBIfam" id="TIGR01486">
    <property type="entry name" value="HAD-SF-IIB-MPGP"/>
    <property type="match status" value="1"/>
</dbReference>
<dbReference type="InterPro" id="IPR006381">
    <property type="entry name" value="HAD-SF-IIB-MPGP"/>
</dbReference>
<evidence type="ECO:0000256" key="3">
    <source>
        <dbReference type="ARBA" id="ARBA00022842"/>
    </source>
</evidence>
<dbReference type="RefSeq" id="WP_228073579.1">
    <property type="nucleotide sequence ID" value="NZ_CP061205.1"/>
</dbReference>
<dbReference type="InterPro" id="IPR006379">
    <property type="entry name" value="HAD-SF_hydro_IIB"/>
</dbReference>
<keyword evidence="2 4" id="KW-0378">Hydrolase</keyword>
<keyword evidence="5" id="KW-1185">Reference proteome</keyword>
<dbReference type="Gene3D" id="3.30.980.20">
    <property type="entry name" value="Putative mannosyl-3-phosphoglycerate phosphatase, domain 2"/>
    <property type="match status" value="1"/>
</dbReference>
<name>A0ABV7D7A2_9PROT</name>
<dbReference type="SFLD" id="SFLDG01140">
    <property type="entry name" value="C2.B:_Phosphomannomutase_and_P"/>
    <property type="match status" value="1"/>
</dbReference>
<gene>
    <name evidence="4" type="ORF">ACFOKA_13315</name>
</gene>
<comment type="caution">
    <text evidence="4">The sequence shown here is derived from an EMBL/GenBank/DDBJ whole genome shotgun (WGS) entry which is preliminary data.</text>
</comment>
<reference evidence="5" key="1">
    <citation type="journal article" date="2019" name="Int. J. Syst. Evol. Microbiol.">
        <title>The Global Catalogue of Microorganisms (GCM) 10K type strain sequencing project: providing services to taxonomists for standard genome sequencing and annotation.</title>
        <authorList>
            <consortium name="The Broad Institute Genomics Platform"/>
            <consortium name="The Broad Institute Genome Sequencing Center for Infectious Disease"/>
            <person name="Wu L."/>
            <person name="Ma J."/>
        </authorList>
    </citation>
    <scope>NUCLEOTIDE SEQUENCE [LARGE SCALE GENOMIC DNA]</scope>
    <source>
        <strain evidence="5">KCTC 62164</strain>
    </source>
</reference>
<keyword evidence="3" id="KW-0460">Magnesium</keyword>
<proteinExistence type="predicted"/>
<dbReference type="Gene3D" id="3.40.50.1000">
    <property type="entry name" value="HAD superfamily/HAD-like"/>
    <property type="match status" value="1"/>
</dbReference>